<accession>A0A8S0QJD3</accession>
<reference evidence="2 3" key="1">
    <citation type="submission" date="2019-12" db="EMBL/GenBank/DDBJ databases">
        <authorList>
            <person name="Alioto T."/>
            <person name="Alioto T."/>
            <person name="Gomez Garrido J."/>
        </authorList>
    </citation>
    <scope>NUCLEOTIDE SEQUENCE [LARGE SCALE GENOMIC DNA]</scope>
</reference>
<dbReference type="Gramene" id="OE9A032514T1">
    <property type="protein sequence ID" value="OE9A032514C1"/>
    <property type="gene ID" value="OE9A032514"/>
</dbReference>
<feature type="compositionally biased region" description="Polar residues" evidence="1">
    <location>
        <begin position="25"/>
        <end position="35"/>
    </location>
</feature>
<gene>
    <name evidence="2" type="ORF">OLEA9_A032514</name>
</gene>
<sequence>MGSEDDLFSTYINVEKLGAEGGSKINDSVFNNVRNGSGGSNGGMSGGDGEEKSGNGIARSRHKHDNSEDSSSIVFSEIASGGSVDGVIPIG</sequence>
<evidence type="ECO:0000313" key="2">
    <source>
        <dbReference type="EMBL" id="CAA2967175.1"/>
    </source>
</evidence>
<dbReference type="AlphaFoldDB" id="A0A8S0QJD3"/>
<name>A0A8S0QJD3_OLEEU</name>
<dbReference type="Proteomes" id="UP000594638">
    <property type="component" value="Unassembled WGS sequence"/>
</dbReference>
<comment type="caution">
    <text evidence="2">The sequence shown here is derived from an EMBL/GenBank/DDBJ whole genome shotgun (WGS) entry which is preliminary data.</text>
</comment>
<feature type="compositionally biased region" description="Gly residues" evidence="1">
    <location>
        <begin position="36"/>
        <end position="47"/>
    </location>
</feature>
<protein>
    <submittedName>
        <fullName evidence="2">Uncharacterized protein</fullName>
    </submittedName>
</protein>
<evidence type="ECO:0000256" key="1">
    <source>
        <dbReference type="SAM" id="MobiDB-lite"/>
    </source>
</evidence>
<evidence type="ECO:0000313" key="3">
    <source>
        <dbReference type="Proteomes" id="UP000594638"/>
    </source>
</evidence>
<proteinExistence type="predicted"/>
<feature type="region of interest" description="Disordered" evidence="1">
    <location>
        <begin position="21"/>
        <end position="91"/>
    </location>
</feature>
<dbReference type="EMBL" id="CACTIH010001877">
    <property type="protein sequence ID" value="CAA2967175.1"/>
    <property type="molecule type" value="Genomic_DNA"/>
</dbReference>
<organism evidence="2 3">
    <name type="scientific">Olea europaea subsp. europaea</name>
    <dbReference type="NCBI Taxonomy" id="158383"/>
    <lineage>
        <taxon>Eukaryota</taxon>
        <taxon>Viridiplantae</taxon>
        <taxon>Streptophyta</taxon>
        <taxon>Embryophyta</taxon>
        <taxon>Tracheophyta</taxon>
        <taxon>Spermatophyta</taxon>
        <taxon>Magnoliopsida</taxon>
        <taxon>eudicotyledons</taxon>
        <taxon>Gunneridae</taxon>
        <taxon>Pentapetalae</taxon>
        <taxon>asterids</taxon>
        <taxon>lamiids</taxon>
        <taxon>Lamiales</taxon>
        <taxon>Oleaceae</taxon>
        <taxon>Oleeae</taxon>
        <taxon>Olea</taxon>
    </lineage>
</organism>
<keyword evidence="3" id="KW-1185">Reference proteome</keyword>